<dbReference type="GO" id="GO:0043138">
    <property type="term" value="F:3'-5' DNA helicase activity"/>
    <property type="evidence" value="ECO:0007669"/>
    <property type="project" value="TreeGrafter"/>
</dbReference>
<dbReference type="PANTHER" id="PTHR30580:SF0">
    <property type="entry name" value="PRIMOSOMAL PROTEIN N"/>
    <property type="match status" value="1"/>
</dbReference>
<evidence type="ECO:0000256" key="1">
    <source>
        <dbReference type="ARBA" id="ARBA00022515"/>
    </source>
</evidence>
<evidence type="ECO:0000259" key="8">
    <source>
        <dbReference type="PROSITE" id="PS51194"/>
    </source>
</evidence>
<dbReference type="InterPro" id="IPR041236">
    <property type="entry name" value="PriA_C"/>
</dbReference>
<dbReference type="SMART" id="SM00490">
    <property type="entry name" value="HELICc"/>
    <property type="match status" value="1"/>
</dbReference>
<dbReference type="EMBL" id="MFSV01000159">
    <property type="protein sequence ID" value="OGI57035.1"/>
    <property type="molecule type" value="Genomic_DNA"/>
</dbReference>
<sequence>FKQQDGFRYHARDVAIKRARLEDLPVLLGSATPALESLYNAQQGRYRLLSLPERAGAAQPPQVTLLDLKRLKLNEGISPPLIEALQARLQRKEQSLLFLNRRGFAPVLMCHDCGWIAPCKRCDARLTIHQHSRHLRCHHCGAEAQLPETCPACGSGNLHGIGEGTERIETALTRLFPQARIERIDRDSTRRKGALEEKLRRAHAGEADILVGTQMLAKGHDFPNLTLVGVLNADQGLYSADFRSEERLVQQLVQVTGRAGRADKPGEVLIQTFHPDNPAFAALAHHDYREFGNFALGERQAAQYPPFSYLALMRAESPKPDAALAFLRAVHGLAEELGEAEVVHLMDPVPSPMERRAGRYRAQLLVQAGTRKALHDFLNAWLMQLEREKLGRKVRWSLDVDPVEMY</sequence>
<evidence type="ECO:0000256" key="3">
    <source>
        <dbReference type="ARBA" id="ARBA00022723"/>
    </source>
</evidence>
<keyword evidence="5" id="KW-0862">Zinc</keyword>
<dbReference type="NCBIfam" id="TIGR00595">
    <property type="entry name" value="priA"/>
    <property type="match status" value="1"/>
</dbReference>
<feature type="domain" description="Helicase C-terminal" evidence="8">
    <location>
        <begin position="145"/>
        <end position="313"/>
    </location>
</feature>
<proteinExistence type="predicted"/>
<dbReference type="Pfam" id="PF00271">
    <property type="entry name" value="Helicase_C"/>
    <property type="match status" value="1"/>
</dbReference>
<dbReference type="Gene3D" id="3.40.50.300">
    <property type="entry name" value="P-loop containing nucleotide triphosphate hydrolases"/>
    <property type="match status" value="2"/>
</dbReference>
<keyword evidence="2" id="KW-0235">DNA replication</keyword>
<evidence type="ECO:0000256" key="6">
    <source>
        <dbReference type="ARBA" id="ARBA00022840"/>
    </source>
</evidence>
<dbReference type="InterPro" id="IPR027417">
    <property type="entry name" value="P-loop_NTPase"/>
</dbReference>
<dbReference type="GO" id="GO:0046872">
    <property type="term" value="F:metal ion binding"/>
    <property type="evidence" value="ECO:0007669"/>
    <property type="project" value="UniProtKB-KW"/>
</dbReference>
<dbReference type="PROSITE" id="PS51194">
    <property type="entry name" value="HELICASE_CTER"/>
    <property type="match status" value="1"/>
</dbReference>
<dbReference type="GO" id="GO:0006302">
    <property type="term" value="P:double-strand break repair"/>
    <property type="evidence" value="ECO:0007669"/>
    <property type="project" value="InterPro"/>
</dbReference>
<dbReference type="InterPro" id="IPR040498">
    <property type="entry name" value="PriA_CRR"/>
</dbReference>
<dbReference type="Pfam" id="PF18319">
    <property type="entry name" value="Zn_ribbon_PriA"/>
    <property type="match status" value="1"/>
</dbReference>
<dbReference type="GO" id="GO:1990077">
    <property type="term" value="C:primosome complex"/>
    <property type="evidence" value="ECO:0007669"/>
    <property type="project" value="UniProtKB-KW"/>
</dbReference>
<evidence type="ECO:0000256" key="5">
    <source>
        <dbReference type="ARBA" id="ARBA00022833"/>
    </source>
</evidence>
<dbReference type="CDD" id="cd18804">
    <property type="entry name" value="SF2_C_priA"/>
    <property type="match status" value="1"/>
</dbReference>
<gene>
    <name evidence="9" type="ORF">A2V58_03765</name>
</gene>
<dbReference type="GO" id="GO:0006310">
    <property type="term" value="P:DNA recombination"/>
    <property type="evidence" value="ECO:0007669"/>
    <property type="project" value="InterPro"/>
</dbReference>
<evidence type="ECO:0000256" key="7">
    <source>
        <dbReference type="ARBA" id="ARBA00023125"/>
    </source>
</evidence>
<keyword evidence="6" id="KW-0067">ATP-binding</keyword>
<dbReference type="AlphaFoldDB" id="A0A1F6UI17"/>
<organism evidence="9 10">
    <name type="scientific">Candidatus Muproteobacteria bacterium RBG_19FT_COMBO_61_10</name>
    <dbReference type="NCBI Taxonomy" id="1817761"/>
    <lineage>
        <taxon>Bacteria</taxon>
        <taxon>Pseudomonadati</taxon>
        <taxon>Pseudomonadota</taxon>
        <taxon>Candidatus Muproteobacteria</taxon>
    </lineage>
</organism>
<feature type="non-terminal residue" evidence="9">
    <location>
        <position position="1"/>
    </location>
</feature>
<dbReference type="GO" id="GO:0006270">
    <property type="term" value="P:DNA replication initiation"/>
    <property type="evidence" value="ECO:0007669"/>
    <property type="project" value="TreeGrafter"/>
</dbReference>
<dbReference type="GO" id="GO:0003677">
    <property type="term" value="F:DNA binding"/>
    <property type="evidence" value="ECO:0007669"/>
    <property type="project" value="UniProtKB-KW"/>
</dbReference>
<comment type="caution">
    <text evidence="9">The sequence shown here is derived from an EMBL/GenBank/DDBJ whole genome shotgun (WGS) entry which is preliminary data.</text>
</comment>
<dbReference type="Pfam" id="PF18074">
    <property type="entry name" value="PriA_C"/>
    <property type="match status" value="1"/>
</dbReference>
<dbReference type="Proteomes" id="UP000177950">
    <property type="component" value="Unassembled WGS sequence"/>
</dbReference>
<evidence type="ECO:0000256" key="2">
    <source>
        <dbReference type="ARBA" id="ARBA00022705"/>
    </source>
</evidence>
<name>A0A1F6UI17_9PROT</name>
<dbReference type="SUPFAM" id="SSF52540">
    <property type="entry name" value="P-loop containing nucleoside triphosphate hydrolases"/>
    <property type="match status" value="1"/>
</dbReference>
<keyword evidence="3" id="KW-0479">Metal-binding</keyword>
<keyword evidence="7" id="KW-0238">DNA-binding</keyword>
<evidence type="ECO:0000256" key="4">
    <source>
        <dbReference type="ARBA" id="ARBA00022741"/>
    </source>
</evidence>
<dbReference type="GO" id="GO:0005524">
    <property type="term" value="F:ATP binding"/>
    <property type="evidence" value="ECO:0007669"/>
    <property type="project" value="UniProtKB-KW"/>
</dbReference>
<dbReference type="InterPro" id="IPR005259">
    <property type="entry name" value="PriA"/>
</dbReference>
<evidence type="ECO:0000313" key="10">
    <source>
        <dbReference type="Proteomes" id="UP000177950"/>
    </source>
</evidence>
<dbReference type="PANTHER" id="PTHR30580">
    <property type="entry name" value="PRIMOSOMAL PROTEIN N"/>
    <property type="match status" value="1"/>
</dbReference>
<keyword evidence="4" id="KW-0547">Nucleotide-binding</keyword>
<dbReference type="GO" id="GO:0006269">
    <property type="term" value="P:DNA replication, synthesis of primer"/>
    <property type="evidence" value="ECO:0007669"/>
    <property type="project" value="UniProtKB-KW"/>
</dbReference>
<evidence type="ECO:0000313" key="9">
    <source>
        <dbReference type="EMBL" id="OGI57035.1"/>
    </source>
</evidence>
<protein>
    <submittedName>
        <fullName evidence="9">Primosomal protein N</fullName>
    </submittedName>
</protein>
<dbReference type="InterPro" id="IPR001650">
    <property type="entry name" value="Helicase_C-like"/>
</dbReference>
<accession>A0A1F6UI17</accession>
<keyword evidence="1" id="KW-0639">Primosome</keyword>
<reference evidence="9 10" key="1">
    <citation type="journal article" date="2016" name="Nat. Commun.">
        <title>Thousands of microbial genomes shed light on interconnected biogeochemical processes in an aquifer system.</title>
        <authorList>
            <person name="Anantharaman K."/>
            <person name="Brown C.T."/>
            <person name="Hug L.A."/>
            <person name="Sharon I."/>
            <person name="Castelle C.J."/>
            <person name="Probst A.J."/>
            <person name="Thomas B.C."/>
            <person name="Singh A."/>
            <person name="Wilkins M.J."/>
            <person name="Karaoz U."/>
            <person name="Brodie E.L."/>
            <person name="Williams K.H."/>
            <person name="Hubbard S.S."/>
            <person name="Banfield J.F."/>
        </authorList>
    </citation>
    <scope>NUCLEOTIDE SEQUENCE [LARGE SCALE GENOMIC DNA]</scope>
</reference>